<proteinExistence type="predicted"/>
<keyword evidence="3" id="KW-1185">Reference proteome</keyword>
<name>A0ABS5NWB0_9BACI</name>
<dbReference type="Proteomes" id="UP000681027">
    <property type="component" value="Unassembled WGS sequence"/>
</dbReference>
<evidence type="ECO:0000313" key="3">
    <source>
        <dbReference type="Proteomes" id="UP000681027"/>
    </source>
</evidence>
<keyword evidence="1" id="KW-0812">Transmembrane</keyword>
<gene>
    <name evidence="2" type="ORF">KHA94_18275</name>
</gene>
<evidence type="ECO:0000313" key="2">
    <source>
        <dbReference type="EMBL" id="MBS4192115.1"/>
    </source>
</evidence>
<reference evidence="2 3" key="1">
    <citation type="submission" date="2021-05" db="EMBL/GenBank/DDBJ databases">
        <title>Novel Bacillus species.</title>
        <authorList>
            <person name="Liu G."/>
        </authorList>
    </citation>
    <scope>NUCLEOTIDE SEQUENCE [LARGE SCALE GENOMIC DNA]</scope>
    <source>
        <strain evidence="2 3">FJAT-49705</strain>
    </source>
</reference>
<keyword evidence="1" id="KW-1133">Transmembrane helix</keyword>
<accession>A0ABS5NWB0</accession>
<comment type="caution">
    <text evidence="2">The sequence shown here is derived from an EMBL/GenBank/DDBJ whole genome shotgun (WGS) entry which is preliminary data.</text>
</comment>
<keyword evidence="1" id="KW-0472">Membrane</keyword>
<feature type="transmembrane region" description="Helical" evidence="1">
    <location>
        <begin position="83"/>
        <end position="104"/>
    </location>
</feature>
<evidence type="ECO:0000256" key="1">
    <source>
        <dbReference type="SAM" id="Phobius"/>
    </source>
</evidence>
<dbReference type="RefSeq" id="WP_213103560.1">
    <property type="nucleotide sequence ID" value="NZ_JAGYPM010000004.1"/>
</dbReference>
<protein>
    <submittedName>
        <fullName evidence="2">Uncharacterized protein</fullName>
    </submittedName>
</protein>
<organism evidence="2 3">
    <name type="scientific">Cytobacillus citreus</name>
    <dbReference type="NCBI Taxonomy" id="2833586"/>
    <lineage>
        <taxon>Bacteria</taxon>
        <taxon>Bacillati</taxon>
        <taxon>Bacillota</taxon>
        <taxon>Bacilli</taxon>
        <taxon>Bacillales</taxon>
        <taxon>Bacillaceae</taxon>
        <taxon>Cytobacillus</taxon>
    </lineage>
</organism>
<feature type="transmembrane region" description="Helical" evidence="1">
    <location>
        <begin position="21"/>
        <end position="44"/>
    </location>
</feature>
<feature type="transmembrane region" description="Helical" evidence="1">
    <location>
        <begin position="56"/>
        <end position="76"/>
    </location>
</feature>
<sequence length="195" mass="22549">MKKKKLQNKPEQGKFKQIQERFFIILVALCAVFFVLAILLWLASMLVKEQFILHEMINTYCGTCISFCFAAVFLLIVTSTRNIFGIIASLFFTIIFLSAGVHFINTSMLLHKDKEAYENQRFERIVGIPDQVEYDDPDTGPAYVFELVFKNKTIDAHNLQIHEGFFESNLRGKQLEILYLPNSLYAVEVKEYVSD</sequence>
<dbReference type="EMBL" id="JAGYPM010000004">
    <property type="protein sequence ID" value="MBS4192115.1"/>
    <property type="molecule type" value="Genomic_DNA"/>
</dbReference>